<evidence type="ECO:0000313" key="4">
    <source>
        <dbReference type="Proteomes" id="UP001500840"/>
    </source>
</evidence>
<dbReference type="Gene3D" id="2.40.33.20">
    <property type="entry name" value="PK beta-barrel domain-like"/>
    <property type="match status" value="1"/>
</dbReference>
<dbReference type="Pfam" id="PF03473">
    <property type="entry name" value="MOSC"/>
    <property type="match status" value="1"/>
</dbReference>
<sequence length="229" mass="25666">MPTIVSINVGRPQTLGTEKPWVSGFLKQSISEPLWLGSTNLDGDEQADLEHHGGPHKAVCVYPADHYPDWRTTLQIPDLNWGAFGENFTIAGVTEADFCIGDVWTIGEATVQVSQPRQPCWKLARRWDIKTLALQVQQTGRTGWYFRVLVEGTVQQGMEMTLVERPEPQWTVAAANQVMHHDKQDRDAAAKLAAVPTLSPSWKTTLNNRVEKNVQPDEQKRLAGDSQRD</sequence>
<evidence type="ECO:0000256" key="1">
    <source>
        <dbReference type="SAM" id="MobiDB-lite"/>
    </source>
</evidence>
<dbReference type="SUPFAM" id="SSF50800">
    <property type="entry name" value="PK beta-barrel domain-like"/>
    <property type="match status" value="1"/>
</dbReference>
<dbReference type="PANTHER" id="PTHR30212:SF2">
    <property type="entry name" value="PROTEIN YIIM"/>
    <property type="match status" value="1"/>
</dbReference>
<dbReference type="RefSeq" id="WP_345322042.1">
    <property type="nucleotide sequence ID" value="NZ_BAABGA010000029.1"/>
</dbReference>
<dbReference type="InterPro" id="IPR005163">
    <property type="entry name" value="Tri_helical_YiiM-like"/>
</dbReference>
<accession>A0ABP8MP50</accession>
<dbReference type="EMBL" id="BAABGA010000029">
    <property type="protein sequence ID" value="GAA4452786.1"/>
    <property type="molecule type" value="Genomic_DNA"/>
</dbReference>
<dbReference type="InterPro" id="IPR005302">
    <property type="entry name" value="MoCF_Sase_C"/>
</dbReference>
<name>A0ABP8MP50_9BACT</name>
<feature type="region of interest" description="Disordered" evidence="1">
    <location>
        <begin position="203"/>
        <end position="229"/>
    </location>
</feature>
<reference evidence="4" key="1">
    <citation type="journal article" date="2019" name="Int. J. Syst. Evol. Microbiol.">
        <title>The Global Catalogue of Microorganisms (GCM) 10K type strain sequencing project: providing services to taxonomists for standard genome sequencing and annotation.</title>
        <authorList>
            <consortium name="The Broad Institute Genomics Platform"/>
            <consortium name="The Broad Institute Genome Sequencing Center for Infectious Disease"/>
            <person name="Wu L."/>
            <person name="Ma J."/>
        </authorList>
    </citation>
    <scope>NUCLEOTIDE SEQUENCE [LARGE SCALE GENOMIC DNA]</scope>
    <source>
        <strain evidence="4">JCM 17759</strain>
    </source>
</reference>
<comment type="caution">
    <text evidence="3">The sequence shown here is derived from an EMBL/GenBank/DDBJ whole genome shotgun (WGS) entry which is preliminary data.</text>
</comment>
<evidence type="ECO:0000259" key="2">
    <source>
        <dbReference type="PROSITE" id="PS51340"/>
    </source>
</evidence>
<dbReference type="InterPro" id="IPR052353">
    <property type="entry name" value="Benzoxazolinone_Detox_Enz"/>
</dbReference>
<organism evidence="3 4">
    <name type="scientific">Novipirellula rosea</name>
    <dbReference type="NCBI Taxonomy" id="1031540"/>
    <lineage>
        <taxon>Bacteria</taxon>
        <taxon>Pseudomonadati</taxon>
        <taxon>Planctomycetota</taxon>
        <taxon>Planctomycetia</taxon>
        <taxon>Pirellulales</taxon>
        <taxon>Pirellulaceae</taxon>
        <taxon>Novipirellula</taxon>
    </lineage>
</organism>
<dbReference type="Proteomes" id="UP001500840">
    <property type="component" value="Unassembled WGS sequence"/>
</dbReference>
<dbReference type="Pfam" id="PF03475">
    <property type="entry name" value="YiiM_3-alpha"/>
    <property type="match status" value="1"/>
</dbReference>
<protein>
    <submittedName>
        <fullName evidence="3">MOSC domain-containing protein</fullName>
    </submittedName>
</protein>
<proteinExistence type="predicted"/>
<feature type="domain" description="MOSC" evidence="2">
    <location>
        <begin position="28"/>
        <end position="163"/>
    </location>
</feature>
<dbReference type="PROSITE" id="PS51340">
    <property type="entry name" value="MOSC"/>
    <property type="match status" value="1"/>
</dbReference>
<keyword evidence="4" id="KW-1185">Reference proteome</keyword>
<evidence type="ECO:0000313" key="3">
    <source>
        <dbReference type="EMBL" id="GAA4452786.1"/>
    </source>
</evidence>
<dbReference type="PANTHER" id="PTHR30212">
    <property type="entry name" value="PROTEIN YIIM"/>
    <property type="match status" value="1"/>
</dbReference>
<gene>
    <name evidence="3" type="ORF">GCM10023156_22740</name>
</gene>
<dbReference type="InterPro" id="IPR011037">
    <property type="entry name" value="Pyrv_Knase-like_insert_dom_sf"/>
</dbReference>
<feature type="compositionally biased region" description="Basic and acidic residues" evidence="1">
    <location>
        <begin position="209"/>
        <end position="229"/>
    </location>
</feature>